<name>A0A812K341_SYMPI</name>
<gene>
    <name evidence="1" type="primary">RH17</name>
    <name evidence="1" type="ORF">SPIL2461_LOCUS3006</name>
</gene>
<dbReference type="Proteomes" id="UP000649617">
    <property type="component" value="Unassembled WGS sequence"/>
</dbReference>
<proteinExistence type="predicted"/>
<protein>
    <submittedName>
        <fullName evidence="1">RH17 protein</fullName>
    </submittedName>
</protein>
<dbReference type="AlphaFoldDB" id="A0A812K341"/>
<dbReference type="EMBL" id="CAJNIZ010003459">
    <property type="protein sequence ID" value="CAE7222724.1"/>
    <property type="molecule type" value="Genomic_DNA"/>
</dbReference>
<organism evidence="1 2">
    <name type="scientific">Symbiodinium pilosum</name>
    <name type="common">Dinoflagellate</name>
    <dbReference type="NCBI Taxonomy" id="2952"/>
    <lineage>
        <taxon>Eukaryota</taxon>
        <taxon>Sar</taxon>
        <taxon>Alveolata</taxon>
        <taxon>Dinophyceae</taxon>
        <taxon>Suessiales</taxon>
        <taxon>Symbiodiniaceae</taxon>
        <taxon>Symbiodinium</taxon>
    </lineage>
</organism>
<sequence length="79" mass="8840">MYGVCDGHGPFGHLVSFRLVQTIPYFLTNSEHFGKNWEEALKEAFGKSQEDLENFCREQNINIEASGAAGSCLVLEEQT</sequence>
<dbReference type="InterPro" id="IPR036457">
    <property type="entry name" value="PPM-type-like_dom_sf"/>
</dbReference>
<feature type="non-terminal residue" evidence="1">
    <location>
        <position position="79"/>
    </location>
</feature>
<keyword evidence="2" id="KW-1185">Reference proteome</keyword>
<dbReference type="Gene3D" id="3.60.40.10">
    <property type="entry name" value="PPM-type phosphatase domain"/>
    <property type="match status" value="1"/>
</dbReference>
<dbReference type="OrthoDB" id="10264738at2759"/>
<comment type="caution">
    <text evidence="1">The sequence shown here is derived from an EMBL/GenBank/DDBJ whole genome shotgun (WGS) entry which is preliminary data.</text>
</comment>
<evidence type="ECO:0000313" key="2">
    <source>
        <dbReference type="Proteomes" id="UP000649617"/>
    </source>
</evidence>
<evidence type="ECO:0000313" key="1">
    <source>
        <dbReference type="EMBL" id="CAE7222724.1"/>
    </source>
</evidence>
<dbReference type="SUPFAM" id="SSF81606">
    <property type="entry name" value="PP2C-like"/>
    <property type="match status" value="1"/>
</dbReference>
<accession>A0A812K341</accession>
<reference evidence="1" key="1">
    <citation type="submission" date="2021-02" db="EMBL/GenBank/DDBJ databases">
        <authorList>
            <person name="Dougan E. K."/>
            <person name="Rhodes N."/>
            <person name="Thang M."/>
            <person name="Chan C."/>
        </authorList>
    </citation>
    <scope>NUCLEOTIDE SEQUENCE</scope>
</reference>